<dbReference type="InterPro" id="IPR044217">
    <property type="entry name" value="CLPT1/2"/>
</dbReference>
<name>A0A2G9H8A4_9LAMI</name>
<dbReference type="AlphaFoldDB" id="A0A2G9H8A4"/>
<reference evidence="4" key="1">
    <citation type="journal article" date="2018" name="Gigascience">
        <title>Genome assembly of the Pink Ipe (Handroanthus impetiginosus, Bignoniaceae), a highly valued, ecologically keystone Neotropical timber forest tree.</title>
        <authorList>
            <person name="Silva-Junior O.B."/>
            <person name="Grattapaglia D."/>
            <person name="Novaes E."/>
            <person name="Collevatti R.G."/>
        </authorList>
    </citation>
    <scope>NUCLEOTIDE SEQUENCE [LARGE SCALE GENOMIC DNA]</scope>
    <source>
        <strain evidence="4">cv. UFG-1</strain>
    </source>
</reference>
<dbReference type="InterPro" id="IPR036628">
    <property type="entry name" value="Clp_N_dom_sf"/>
</dbReference>
<dbReference type="STRING" id="429701.A0A2G9H8A4"/>
<evidence type="ECO:0000256" key="1">
    <source>
        <dbReference type="PROSITE-ProRule" id="PRU01251"/>
    </source>
</evidence>
<organism evidence="3 4">
    <name type="scientific">Handroanthus impetiginosus</name>
    <dbReference type="NCBI Taxonomy" id="429701"/>
    <lineage>
        <taxon>Eukaryota</taxon>
        <taxon>Viridiplantae</taxon>
        <taxon>Streptophyta</taxon>
        <taxon>Embryophyta</taxon>
        <taxon>Tracheophyta</taxon>
        <taxon>Spermatophyta</taxon>
        <taxon>Magnoliopsida</taxon>
        <taxon>eudicotyledons</taxon>
        <taxon>Gunneridae</taxon>
        <taxon>Pentapetalae</taxon>
        <taxon>asterids</taxon>
        <taxon>lamiids</taxon>
        <taxon>Lamiales</taxon>
        <taxon>Bignoniaceae</taxon>
        <taxon>Crescentiina</taxon>
        <taxon>Tabebuia alliance</taxon>
        <taxon>Handroanthus</taxon>
    </lineage>
</organism>
<protein>
    <recommendedName>
        <fullName evidence="2">Clp R domain-containing protein</fullName>
    </recommendedName>
</protein>
<dbReference type="Pfam" id="PF02861">
    <property type="entry name" value="Clp_N"/>
    <property type="match status" value="1"/>
</dbReference>
<dbReference type="PROSITE" id="PS51903">
    <property type="entry name" value="CLP_R"/>
    <property type="match status" value="1"/>
</dbReference>
<evidence type="ECO:0000259" key="2">
    <source>
        <dbReference type="PROSITE" id="PS51903"/>
    </source>
</evidence>
<sequence length="217" mass="23863">MAAQGLSVLPIASSSTATNQSCRKTFEQVLSFNLSNSFVGRKLSIRTSNFIYYVKIKTEGIDPDKQPKWSSRAIRVFALAEMEARKLKYPNTGTETLLLGIMVEGTSLAAKFLRENGITHTKVRDEAVDLLGKGDMFFMSPENPPLTGPAQRAIDWAVEEKLKSGDGGEITVAYLVLGIWATKESAGHIILANLGFDDDKAKELAKNMDKDIILSYK</sequence>
<dbReference type="PANTHER" id="PTHR47016:SF1">
    <property type="entry name" value="ATP-DEPENDENT CLP PROTEASE ATP-BINDING SUBUNIT CLPT1, CHLOROPLASTIC"/>
    <property type="match status" value="1"/>
</dbReference>
<dbReference type="Proteomes" id="UP000231279">
    <property type="component" value="Unassembled WGS sequence"/>
</dbReference>
<dbReference type="OrthoDB" id="2014724at2759"/>
<keyword evidence="4" id="KW-1185">Reference proteome</keyword>
<evidence type="ECO:0000313" key="3">
    <source>
        <dbReference type="EMBL" id="PIN13751.1"/>
    </source>
</evidence>
<comment type="caution">
    <text evidence="3">The sequence shown here is derived from an EMBL/GenBank/DDBJ whole genome shotgun (WGS) entry which is preliminary data.</text>
</comment>
<dbReference type="Gene3D" id="1.10.1780.10">
    <property type="entry name" value="Clp, N-terminal domain"/>
    <property type="match status" value="1"/>
</dbReference>
<dbReference type="EMBL" id="NKXS01002413">
    <property type="protein sequence ID" value="PIN13751.1"/>
    <property type="molecule type" value="Genomic_DNA"/>
</dbReference>
<keyword evidence="1" id="KW-0677">Repeat</keyword>
<dbReference type="InterPro" id="IPR004176">
    <property type="entry name" value="Clp_R_N"/>
</dbReference>
<gene>
    <name evidence="3" type="ORF">CDL12_13625</name>
</gene>
<dbReference type="SUPFAM" id="SSF81923">
    <property type="entry name" value="Double Clp-N motif"/>
    <property type="match status" value="1"/>
</dbReference>
<feature type="domain" description="Clp R" evidence="2">
    <location>
        <begin position="63"/>
        <end position="211"/>
    </location>
</feature>
<dbReference type="PANTHER" id="PTHR47016">
    <property type="entry name" value="ATP-DEPENDENT CLP PROTEASE ATP-BINDING SUBUNIT CLPT1, CHLOROPLASTIC"/>
    <property type="match status" value="1"/>
</dbReference>
<accession>A0A2G9H8A4</accession>
<evidence type="ECO:0000313" key="4">
    <source>
        <dbReference type="Proteomes" id="UP000231279"/>
    </source>
</evidence>
<proteinExistence type="predicted"/>